<protein>
    <recommendedName>
        <fullName evidence="1">Retrovirus-related Pol polyprotein from transposon TNT 1-94-like beta-barrel domain-containing protein</fullName>
    </recommendedName>
</protein>
<dbReference type="EMBL" id="CM003606">
    <property type="protein sequence ID" value="KYP67889.1"/>
    <property type="molecule type" value="Genomic_DNA"/>
</dbReference>
<feature type="domain" description="Retrovirus-related Pol polyprotein from transposon TNT 1-94-like beta-barrel" evidence="1">
    <location>
        <begin position="18"/>
        <end position="81"/>
    </location>
</feature>
<reference evidence="2 3" key="1">
    <citation type="journal article" date="2012" name="Nat. Biotechnol.">
        <title>Draft genome sequence of pigeonpea (Cajanus cajan), an orphan legume crop of resource-poor farmers.</title>
        <authorList>
            <person name="Varshney R.K."/>
            <person name="Chen W."/>
            <person name="Li Y."/>
            <person name="Bharti A.K."/>
            <person name="Saxena R.K."/>
            <person name="Schlueter J.A."/>
            <person name="Donoghue M.T."/>
            <person name="Azam S."/>
            <person name="Fan G."/>
            <person name="Whaley A.M."/>
            <person name="Farmer A.D."/>
            <person name="Sheridan J."/>
            <person name="Iwata A."/>
            <person name="Tuteja R."/>
            <person name="Penmetsa R.V."/>
            <person name="Wu W."/>
            <person name="Upadhyaya H.D."/>
            <person name="Yang S.P."/>
            <person name="Shah T."/>
            <person name="Saxena K.B."/>
            <person name="Michael T."/>
            <person name="McCombie W.R."/>
            <person name="Yang B."/>
            <person name="Zhang G."/>
            <person name="Yang H."/>
            <person name="Wang J."/>
            <person name="Spillane C."/>
            <person name="Cook D.R."/>
            <person name="May G.D."/>
            <person name="Xu X."/>
            <person name="Jackson S.A."/>
        </authorList>
    </citation>
    <scope>NUCLEOTIDE SEQUENCE [LARGE SCALE GENOMIC DNA]</scope>
    <source>
        <strain evidence="3">cv. Asha</strain>
    </source>
</reference>
<name>A0A151TLJ1_CAJCA</name>
<keyword evidence="3" id="KW-1185">Reference proteome</keyword>
<dbReference type="Pfam" id="PF22936">
    <property type="entry name" value="Pol_BBD"/>
    <property type="match status" value="1"/>
</dbReference>
<evidence type="ECO:0000313" key="2">
    <source>
        <dbReference type="EMBL" id="KYP67889.1"/>
    </source>
</evidence>
<evidence type="ECO:0000313" key="3">
    <source>
        <dbReference type="Proteomes" id="UP000075243"/>
    </source>
</evidence>
<accession>A0A151TLJ1</accession>
<dbReference type="Proteomes" id="UP000075243">
    <property type="component" value="Chromosome 4"/>
</dbReference>
<dbReference type="InterPro" id="IPR054722">
    <property type="entry name" value="PolX-like_BBD"/>
</dbReference>
<evidence type="ECO:0000259" key="1">
    <source>
        <dbReference type="Pfam" id="PF22936"/>
    </source>
</evidence>
<dbReference type="Gramene" id="C.cajan_20877.t">
    <property type="protein sequence ID" value="C.cajan_20877.t.cds1"/>
    <property type="gene ID" value="C.cajan_20877"/>
</dbReference>
<sequence length="103" mass="11405">MKGKSIFNTFGFVSQGVWNLDSRATNHMALFPSLFASYSKINVKQFITIANGNTMPIIGSNSIQLEPSISLHNVLHVSKLANIQKLTTNLNCSVTFFHSHCSF</sequence>
<dbReference type="AlphaFoldDB" id="A0A151TLJ1"/>
<gene>
    <name evidence="2" type="ORF">KK1_021504</name>
</gene>
<proteinExistence type="predicted"/>
<organism evidence="2 3">
    <name type="scientific">Cajanus cajan</name>
    <name type="common">Pigeon pea</name>
    <name type="synonym">Cajanus indicus</name>
    <dbReference type="NCBI Taxonomy" id="3821"/>
    <lineage>
        <taxon>Eukaryota</taxon>
        <taxon>Viridiplantae</taxon>
        <taxon>Streptophyta</taxon>
        <taxon>Embryophyta</taxon>
        <taxon>Tracheophyta</taxon>
        <taxon>Spermatophyta</taxon>
        <taxon>Magnoliopsida</taxon>
        <taxon>eudicotyledons</taxon>
        <taxon>Gunneridae</taxon>
        <taxon>Pentapetalae</taxon>
        <taxon>rosids</taxon>
        <taxon>fabids</taxon>
        <taxon>Fabales</taxon>
        <taxon>Fabaceae</taxon>
        <taxon>Papilionoideae</taxon>
        <taxon>50 kb inversion clade</taxon>
        <taxon>NPAAA clade</taxon>
        <taxon>indigoferoid/millettioid clade</taxon>
        <taxon>Phaseoleae</taxon>
        <taxon>Cajanus</taxon>
    </lineage>
</organism>